<sequence>MMSFTIVIPVLNEAANLPRLAAQLGPLAQRSVEIVIVDGGSADDTVRLAEQAGFRVIRSARGRAAQMNAGAARSTGDVLIFLHADTELPPDALPRIAAHLDSGYEWGRFDVTIVGTPVMLRVVATMMNWRSRLTGIATGDQAIFMTRDAYDAVGGFPDQPLMEDIEISRRLRSRSRPACLGSRVATSGRRWESRGVWRTIFLMWRLRWAYWRGRPARELAEAYR</sequence>
<evidence type="ECO:0000256" key="5">
    <source>
        <dbReference type="ARBA" id="ARBA00023136"/>
    </source>
</evidence>
<reference evidence="8" key="1">
    <citation type="submission" date="2017-01" db="EMBL/GenBank/DDBJ databases">
        <authorList>
            <person name="Varghese N."/>
            <person name="Submissions S."/>
        </authorList>
    </citation>
    <scope>NUCLEOTIDE SEQUENCE [LARGE SCALE GENOMIC DNA]</scope>
    <source>
        <strain evidence="8">ATCC 51758</strain>
    </source>
</reference>
<dbReference type="Gene3D" id="3.90.550.10">
    <property type="entry name" value="Spore Coat Polysaccharide Biosynthesis Protein SpsA, Chain A"/>
    <property type="match status" value="1"/>
</dbReference>
<name>A0A1N6PKZ9_9RHOO</name>
<dbReference type="Proteomes" id="UP000186819">
    <property type="component" value="Unassembled WGS sequence"/>
</dbReference>
<evidence type="ECO:0000256" key="4">
    <source>
        <dbReference type="ARBA" id="ARBA00022679"/>
    </source>
</evidence>
<dbReference type="SUPFAM" id="SSF53448">
    <property type="entry name" value="Nucleotide-diphospho-sugar transferases"/>
    <property type="match status" value="1"/>
</dbReference>
<keyword evidence="8" id="KW-1185">Reference proteome</keyword>
<accession>A0A1N6PKZ9</accession>
<evidence type="ECO:0000313" key="7">
    <source>
        <dbReference type="EMBL" id="SIQ05011.1"/>
    </source>
</evidence>
<proteinExistence type="predicted"/>
<dbReference type="InterPro" id="IPR001173">
    <property type="entry name" value="Glyco_trans_2-like"/>
</dbReference>
<dbReference type="STRING" id="34027.SAMN05421829_10296"/>
<keyword evidence="5" id="KW-0472">Membrane</keyword>
<dbReference type="AlphaFoldDB" id="A0A1N6PKZ9"/>
<evidence type="ECO:0000256" key="2">
    <source>
        <dbReference type="ARBA" id="ARBA00022475"/>
    </source>
</evidence>
<dbReference type="NCBIfam" id="TIGR04283">
    <property type="entry name" value="glyco_like_mftF"/>
    <property type="match status" value="1"/>
</dbReference>
<dbReference type="GO" id="GO:0016757">
    <property type="term" value="F:glycosyltransferase activity"/>
    <property type="evidence" value="ECO:0007669"/>
    <property type="project" value="UniProtKB-KW"/>
</dbReference>
<dbReference type="PANTHER" id="PTHR43646">
    <property type="entry name" value="GLYCOSYLTRANSFERASE"/>
    <property type="match status" value="1"/>
</dbReference>
<dbReference type="CDD" id="cd02522">
    <property type="entry name" value="GT_2_like_a"/>
    <property type="match status" value="1"/>
</dbReference>
<dbReference type="InterPro" id="IPR029044">
    <property type="entry name" value="Nucleotide-diphossugar_trans"/>
</dbReference>
<evidence type="ECO:0000259" key="6">
    <source>
        <dbReference type="Pfam" id="PF00535"/>
    </source>
</evidence>
<keyword evidence="3" id="KW-0328">Glycosyltransferase</keyword>
<keyword evidence="2" id="KW-1003">Cell membrane</keyword>
<evidence type="ECO:0000256" key="3">
    <source>
        <dbReference type="ARBA" id="ARBA00022676"/>
    </source>
</evidence>
<dbReference type="PANTHER" id="PTHR43646:SF2">
    <property type="entry name" value="GLYCOSYLTRANSFERASE 2-LIKE DOMAIN-CONTAINING PROTEIN"/>
    <property type="match status" value="1"/>
</dbReference>
<dbReference type="GO" id="GO:0005886">
    <property type="term" value="C:plasma membrane"/>
    <property type="evidence" value="ECO:0007669"/>
    <property type="project" value="UniProtKB-SubCell"/>
</dbReference>
<dbReference type="EMBL" id="FTMD01000002">
    <property type="protein sequence ID" value="SIQ05011.1"/>
    <property type="molecule type" value="Genomic_DNA"/>
</dbReference>
<feature type="domain" description="Glycosyltransferase 2-like" evidence="6">
    <location>
        <begin position="5"/>
        <end position="122"/>
    </location>
</feature>
<evidence type="ECO:0000256" key="1">
    <source>
        <dbReference type="ARBA" id="ARBA00004236"/>
    </source>
</evidence>
<dbReference type="Pfam" id="PF00535">
    <property type="entry name" value="Glycos_transf_2"/>
    <property type="match status" value="1"/>
</dbReference>
<keyword evidence="4 7" id="KW-0808">Transferase</keyword>
<protein>
    <submittedName>
        <fullName evidence="7">Transferase 2, rSAM/selenodomain-associated</fullName>
    </submittedName>
</protein>
<evidence type="ECO:0000313" key="8">
    <source>
        <dbReference type="Proteomes" id="UP000186819"/>
    </source>
</evidence>
<dbReference type="InterPro" id="IPR026461">
    <property type="entry name" value="Trfase_2_rSAM/seldom_assoc"/>
</dbReference>
<comment type="subcellular location">
    <subcellularLocation>
        <location evidence="1">Cell membrane</location>
    </subcellularLocation>
</comment>
<gene>
    <name evidence="7" type="ORF">SAMN05421829_10296</name>
</gene>
<dbReference type="RefSeq" id="WP_244551591.1">
    <property type="nucleotide sequence ID" value="NZ_FTMD01000002.1"/>
</dbReference>
<organism evidence="7 8">
    <name type="scientific">Aromatoleum tolulyticum</name>
    <dbReference type="NCBI Taxonomy" id="34027"/>
    <lineage>
        <taxon>Bacteria</taxon>
        <taxon>Pseudomonadati</taxon>
        <taxon>Pseudomonadota</taxon>
        <taxon>Betaproteobacteria</taxon>
        <taxon>Rhodocyclales</taxon>
        <taxon>Rhodocyclaceae</taxon>
        <taxon>Aromatoleum</taxon>
    </lineage>
</organism>